<evidence type="ECO:0000256" key="5">
    <source>
        <dbReference type="ARBA" id="ARBA00023274"/>
    </source>
</evidence>
<keyword evidence="9" id="KW-1185">Reference proteome</keyword>
<evidence type="ECO:0000256" key="7">
    <source>
        <dbReference type="ARBA" id="ARBA00035365"/>
    </source>
</evidence>
<evidence type="ECO:0000256" key="1">
    <source>
        <dbReference type="ARBA" id="ARBA00004173"/>
    </source>
</evidence>
<comment type="similarity">
    <text evidence="2">Belongs to the bacterial ribosomal protein bS6 family.</text>
</comment>
<evidence type="ECO:0000256" key="3">
    <source>
        <dbReference type="ARBA" id="ARBA00022980"/>
    </source>
</evidence>
<reference evidence="8" key="1">
    <citation type="thesis" date="2020" institute="ProQuest LLC" country="789 East Eisenhower Parkway, Ann Arbor, MI, USA">
        <title>Comparative Genomics and Chromosome Evolution.</title>
        <authorList>
            <person name="Mudd A.B."/>
        </authorList>
    </citation>
    <scope>NUCLEOTIDE SEQUENCE</scope>
    <source>
        <strain evidence="8">Female2</strain>
        <tissue evidence="8">Blood</tissue>
    </source>
</reference>
<dbReference type="InterPro" id="IPR035980">
    <property type="entry name" value="Ribosomal_bS6_sf"/>
</dbReference>
<evidence type="ECO:0000313" key="9">
    <source>
        <dbReference type="Proteomes" id="UP000812440"/>
    </source>
</evidence>
<dbReference type="AlphaFoldDB" id="A0A8T2K4A2"/>
<dbReference type="InterPro" id="IPR014717">
    <property type="entry name" value="Transl_elong_EF1B/ribsomal_bS6"/>
</dbReference>
<proteinExistence type="inferred from homology"/>
<protein>
    <recommendedName>
        <fullName evidence="6">Small ribosomal subunit protein bS6m</fullName>
    </recommendedName>
    <alternativeName>
        <fullName evidence="7">28S ribosomal protein S6, mitochondrial</fullName>
    </alternativeName>
</protein>
<dbReference type="PANTHER" id="PTHR21011">
    <property type="entry name" value="MITOCHONDRIAL 28S RIBOSOMAL PROTEIN S6"/>
    <property type="match status" value="1"/>
</dbReference>
<evidence type="ECO:0000256" key="4">
    <source>
        <dbReference type="ARBA" id="ARBA00023128"/>
    </source>
</evidence>
<dbReference type="GO" id="GO:0005743">
    <property type="term" value="C:mitochondrial inner membrane"/>
    <property type="evidence" value="ECO:0007669"/>
    <property type="project" value="UniProtKB-ARBA"/>
</dbReference>
<evidence type="ECO:0000256" key="2">
    <source>
        <dbReference type="ARBA" id="ARBA00009512"/>
    </source>
</evidence>
<dbReference type="CDD" id="cd15465">
    <property type="entry name" value="bS6_mito"/>
    <property type="match status" value="1"/>
</dbReference>
<dbReference type="GO" id="GO:0006412">
    <property type="term" value="P:translation"/>
    <property type="evidence" value="ECO:0007669"/>
    <property type="project" value="InterPro"/>
</dbReference>
<evidence type="ECO:0000313" key="8">
    <source>
        <dbReference type="EMBL" id="KAG8450217.1"/>
    </source>
</evidence>
<name>A0A8T2K4A2_9PIPI</name>
<dbReference type="Gene3D" id="3.30.70.60">
    <property type="match status" value="1"/>
</dbReference>
<keyword evidence="5" id="KW-0687">Ribonucleoprotein</keyword>
<gene>
    <name evidence="8" type="ORF">GDO86_002745</name>
</gene>
<keyword evidence="4" id="KW-0496">Mitochondrion</keyword>
<dbReference type="Pfam" id="PF01250">
    <property type="entry name" value="Ribosomal_S6"/>
    <property type="match status" value="1"/>
</dbReference>
<dbReference type="GO" id="GO:0003735">
    <property type="term" value="F:structural constituent of ribosome"/>
    <property type="evidence" value="ECO:0007669"/>
    <property type="project" value="InterPro"/>
</dbReference>
<dbReference type="SUPFAM" id="SSF54995">
    <property type="entry name" value="Ribosomal protein S6"/>
    <property type="match status" value="1"/>
</dbReference>
<dbReference type="InterPro" id="IPR000529">
    <property type="entry name" value="Ribosomal_bS6"/>
</dbReference>
<dbReference type="EMBL" id="JAACNH010000002">
    <property type="protein sequence ID" value="KAG8450217.1"/>
    <property type="molecule type" value="Genomic_DNA"/>
</dbReference>
<dbReference type="FunFam" id="3.30.70.60:FF:000008">
    <property type="entry name" value="28S ribosomal protein S6, mitochondrial"/>
    <property type="match status" value="1"/>
</dbReference>
<dbReference type="OrthoDB" id="268530at2759"/>
<keyword evidence="3" id="KW-0689">Ribosomal protein</keyword>
<accession>A0A8T2K4A2</accession>
<sequence>MPRYELSLILKAMQRPETVATLKRTMEALMERGAVVRNLENLGERDLPYKISKHNMRHTRAGYFLVDFYAPPTILPTMLDHLSRDIDIIRPTVLKQEPQKDDTDCPGILPVNLEARFKTRRRK</sequence>
<organism evidence="8 9">
    <name type="scientific">Hymenochirus boettgeri</name>
    <name type="common">Congo dwarf clawed frog</name>
    <dbReference type="NCBI Taxonomy" id="247094"/>
    <lineage>
        <taxon>Eukaryota</taxon>
        <taxon>Metazoa</taxon>
        <taxon>Chordata</taxon>
        <taxon>Craniata</taxon>
        <taxon>Vertebrata</taxon>
        <taxon>Euteleostomi</taxon>
        <taxon>Amphibia</taxon>
        <taxon>Batrachia</taxon>
        <taxon>Anura</taxon>
        <taxon>Pipoidea</taxon>
        <taxon>Pipidae</taxon>
        <taxon>Pipinae</taxon>
        <taxon>Hymenochirus</taxon>
    </lineage>
</organism>
<dbReference type="NCBIfam" id="TIGR00166">
    <property type="entry name" value="S6"/>
    <property type="match status" value="1"/>
</dbReference>
<dbReference type="GO" id="GO:0005763">
    <property type="term" value="C:mitochondrial small ribosomal subunit"/>
    <property type="evidence" value="ECO:0007669"/>
    <property type="project" value="UniProtKB-ARBA"/>
</dbReference>
<comment type="subcellular location">
    <subcellularLocation>
        <location evidence="1">Mitochondrion</location>
    </subcellularLocation>
</comment>
<dbReference type="PANTHER" id="PTHR21011:SF1">
    <property type="entry name" value="SMALL RIBOSOMAL SUBUNIT PROTEIN BS6M"/>
    <property type="match status" value="1"/>
</dbReference>
<dbReference type="Proteomes" id="UP000812440">
    <property type="component" value="Chromosome 2"/>
</dbReference>
<evidence type="ECO:0000256" key="6">
    <source>
        <dbReference type="ARBA" id="ARBA00035170"/>
    </source>
</evidence>
<comment type="caution">
    <text evidence="8">The sequence shown here is derived from an EMBL/GenBank/DDBJ whole genome shotgun (WGS) entry which is preliminary data.</text>
</comment>
<dbReference type="GO" id="GO:0070181">
    <property type="term" value="F:small ribosomal subunit rRNA binding"/>
    <property type="evidence" value="ECO:0007669"/>
    <property type="project" value="TreeGrafter"/>
</dbReference>